<keyword evidence="1" id="KW-0732">Signal</keyword>
<dbReference type="InterPro" id="IPR041443">
    <property type="entry name" value="Exop_C"/>
</dbReference>
<proteinExistence type="predicted"/>
<dbReference type="PROSITE" id="PS51257">
    <property type="entry name" value="PROKAR_LIPOPROTEIN"/>
    <property type="match status" value="1"/>
</dbReference>
<organism evidence="3 4">
    <name type="scientific">Photobacterium rosenbergii</name>
    <dbReference type="NCBI Taxonomy" id="294936"/>
    <lineage>
        <taxon>Bacteria</taxon>
        <taxon>Pseudomonadati</taxon>
        <taxon>Pseudomonadota</taxon>
        <taxon>Gammaproteobacteria</taxon>
        <taxon>Vibrionales</taxon>
        <taxon>Vibrionaceae</taxon>
        <taxon>Photobacterium</taxon>
    </lineage>
</organism>
<evidence type="ECO:0000313" key="3">
    <source>
        <dbReference type="EMBL" id="PSW16625.1"/>
    </source>
</evidence>
<evidence type="ECO:0000256" key="1">
    <source>
        <dbReference type="SAM" id="SignalP"/>
    </source>
</evidence>
<protein>
    <recommendedName>
        <fullName evidence="2">ExoP galactose-binding-like domain-containing protein</fullName>
    </recommendedName>
</protein>
<comment type="caution">
    <text evidence="3">The sequence shown here is derived from an EMBL/GenBank/DDBJ whole genome shotgun (WGS) entry which is preliminary data.</text>
</comment>
<dbReference type="OrthoDB" id="5831938at2"/>
<reference evidence="3 4" key="1">
    <citation type="submission" date="2018-03" db="EMBL/GenBank/DDBJ databases">
        <title>Whole genome sequencing of Histamine producing bacteria.</title>
        <authorList>
            <person name="Butler K."/>
        </authorList>
    </citation>
    <scope>NUCLEOTIDE SEQUENCE [LARGE SCALE GENOMIC DNA]</scope>
    <source>
        <strain evidence="3 4">DSM 19138</strain>
    </source>
</reference>
<dbReference type="AlphaFoldDB" id="A0A2T3NM76"/>
<dbReference type="EMBL" id="PYMB01000001">
    <property type="protein sequence ID" value="PSW16625.1"/>
    <property type="molecule type" value="Genomic_DNA"/>
</dbReference>
<evidence type="ECO:0000313" key="4">
    <source>
        <dbReference type="Proteomes" id="UP000241346"/>
    </source>
</evidence>
<feature type="signal peptide" evidence="1">
    <location>
        <begin position="1"/>
        <end position="19"/>
    </location>
</feature>
<gene>
    <name evidence="3" type="ORF">C9J01_06420</name>
</gene>
<feature type="chain" id="PRO_5015461990" description="ExoP galactose-binding-like domain-containing protein" evidence="1">
    <location>
        <begin position="20"/>
        <end position="488"/>
    </location>
</feature>
<name>A0A2T3NM76_9GAMM</name>
<dbReference type="RefSeq" id="WP_107297246.1">
    <property type="nucleotide sequence ID" value="NZ_PYMB01000001.1"/>
</dbReference>
<dbReference type="Proteomes" id="UP000241346">
    <property type="component" value="Unassembled WGS sequence"/>
</dbReference>
<accession>A0A2T3NM76</accession>
<evidence type="ECO:0000259" key="2">
    <source>
        <dbReference type="Pfam" id="PF18559"/>
    </source>
</evidence>
<feature type="domain" description="ExoP galactose-binding-like" evidence="2">
    <location>
        <begin position="105"/>
        <end position="224"/>
    </location>
</feature>
<dbReference type="Gene3D" id="2.60.120.430">
    <property type="entry name" value="Galactose-binding lectin"/>
    <property type="match status" value="1"/>
</dbReference>
<dbReference type="Pfam" id="PF18559">
    <property type="entry name" value="Exop_C"/>
    <property type="match status" value="1"/>
</dbReference>
<sequence length="488" mass="52375">MTYKKSSLALLIASTVALTGCLDDNYDYSSGGGGNSGTGSNKLTAQVPLYHDDPKTHTSPYIMTAVDVNGMEGDVDGQENASLENIQVTGNFLDVEPLTVEISEDKASLIFKANKEYDITAANNSADDQGGTVQFYVETSHYEIGEGPERNKVMLTMGNGEQSYGIDISSAMAAAAVTETGTAQWIRVPMSCFIDQGLDLTTVDHAMGIESEGAIEYKISQARLASNSVPEVIGTNNIQGCLNNNNSEILTDNITVLNRDTRTDGNWVIQGKTDDVRIMRGTSIQPNPGSWENGGSHEGAIRFRGIEYDEKFDTKRRSTLTFVIDGELGDMNQPRLDMSHYYDKGELQMAFFIPGGTPIPSGDLKLVVSMDSPSVNTGGEPTPGLPAGGYGNSETVSYNLTEAGVTDATVHHVSIPLRELFTKTNANTGAETVSLNALQYVEKIVTHIEQTDANGDADFSNLAGFKYGLADIKIVMNPSDDEPAPVAK</sequence>